<keyword evidence="3" id="KW-0378">Hydrolase</keyword>
<dbReference type="NCBIfam" id="TIGR00757">
    <property type="entry name" value="RNaseEG"/>
    <property type="match status" value="1"/>
</dbReference>
<feature type="compositionally biased region" description="Low complexity" evidence="6">
    <location>
        <begin position="892"/>
        <end position="903"/>
    </location>
</feature>
<evidence type="ECO:0000256" key="4">
    <source>
        <dbReference type="ARBA" id="ARBA00022842"/>
    </source>
</evidence>
<feature type="compositionally biased region" description="Low complexity" evidence="6">
    <location>
        <begin position="51"/>
        <end position="68"/>
    </location>
</feature>
<feature type="region of interest" description="Disordered" evidence="6">
    <location>
        <begin position="776"/>
        <end position="837"/>
    </location>
</feature>
<keyword evidence="4" id="KW-0460">Magnesium</keyword>
<organism evidence="8 9">
    <name type="scientific">Phycicoccus sonneratiae</name>
    <dbReference type="NCBI Taxonomy" id="2807628"/>
    <lineage>
        <taxon>Bacteria</taxon>
        <taxon>Bacillati</taxon>
        <taxon>Actinomycetota</taxon>
        <taxon>Actinomycetes</taxon>
        <taxon>Micrococcales</taxon>
        <taxon>Intrasporangiaceae</taxon>
        <taxon>Phycicoccus</taxon>
    </lineage>
</organism>
<dbReference type="Pfam" id="PF10150">
    <property type="entry name" value="RNase_E_G"/>
    <property type="match status" value="1"/>
</dbReference>
<accession>A0ABS2CKD4</accession>
<evidence type="ECO:0000256" key="5">
    <source>
        <dbReference type="ARBA" id="ARBA00022884"/>
    </source>
</evidence>
<dbReference type="SUPFAM" id="SSF50249">
    <property type="entry name" value="Nucleic acid-binding proteins"/>
    <property type="match status" value="1"/>
</dbReference>
<feature type="compositionally biased region" description="Low complexity" evidence="6">
    <location>
        <begin position="929"/>
        <end position="945"/>
    </location>
</feature>
<keyword evidence="2" id="KW-0479">Metal-binding</keyword>
<dbReference type="InterPro" id="IPR012340">
    <property type="entry name" value="NA-bd_OB-fold"/>
</dbReference>
<dbReference type="EMBL" id="JAFDVD010000008">
    <property type="protein sequence ID" value="MBM6400341.1"/>
    <property type="molecule type" value="Genomic_DNA"/>
</dbReference>
<feature type="compositionally biased region" description="Low complexity" evidence="6">
    <location>
        <begin position="82"/>
        <end position="92"/>
    </location>
</feature>
<feature type="compositionally biased region" description="Basic residues" evidence="6">
    <location>
        <begin position="39"/>
        <end position="50"/>
    </location>
</feature>
<dbReference type="SMART" id="SM00316">
    <property type="entry name" value="S1"/>
    <property type="match status" value="1"/>
</dbReference>
<dbReference type="PROSITE" id="PS50126">
    <property type="entry name" value="S1"/>
    <property type="match status" value="1"/>
</dbReference>
<dbReference type="PANTHER" id="PTHR30001">
    <property type="entry name" value="RIBONUCLEASE"/>
    <property type="match status" value="1"/>
</dbReference>
<feature type="compositionally biased region" description="Low complexity" evidence="6">
    <location>
        <begin position="117"/>
        <end position="131"/>
    </location>
</feature>
<feature type="compositionally biased region" description="Gly residues" evidence="6">
    <location>
        <begin position="807"/>
        <end position="818"/>
    </location>
</feature>
<reference evidence="8" key="1">
    <citation type="submission" date="2021-02" db="EMBL/GenBank/DDBJ databases">
        <title>Phycicoccus sp. MQZ13P-5T, whole genome shotgun sequence.</title>
        <authorList>
            <person name="Tuo L."/>
        </authorList>
    </citation>
    <scope>NUCLEOTIDE SEQUENCE</scope>
    <source>
        <strain evidence="8">MQZ13P-5</strain>
    </source>
</reference>
<feature type="compositionally biased region" description="Basic residues" evidence="6">
    <location>
        <begin position="106"/>
        <end position="116"/>
    </location>
</feature>
<keyword evidence="5" id="KW-0694">RNA-binding</keyword>
<evidence type="ECO:0000259" key="7">
    <source>
        <dbReference type="PROSITE" id="PS50126"/>
    </source>
</evidence>
<name>A0ABS2CKD4_9MICO</name>
<evidence type="ECO:0000256" key="2">
    <source>
        <dbReference type="ARBA" id="ARBA00022723"/>
    </source>
</evidence>
<feature type="compositionally biased region" description="Acidic residues" evidence="6">
    <location>
        <begin position="194"/>
        <end position="203"/>
    </location>
</feature>
<evidence type="ECO:0000313" key="9">
    <source>
        <dbReference type="Proteomes" id="UP001430172"/>
    </source>
</evidence>
<feature type="compositionally biased region" description="Low complexity" evidence="6">
    <location>
        <begin position="869"/>
        <end position="885"/>
    </location>
</feature>
<dbReference type="Gene3D" id="2.40.50.140">
    <property type="entry name" value="Nucleic acid-binding proteins"/>
    <property type="match status" value="1"/>
</dbReference>
<feature type="domain" description="S1 motif" evidence="7">
    <location>
        <begin position="400"/>
        <end position="484"/>
    </location>
</feature>
<evidence type="ECO:0000313" key="8">
    <source>
        <dbReference type="EMBL" id="MBM6400341.1"/>
    </source>
</evidence>
<protein>
    <submittedName>
        <fullName evidence="8">Rne/Rng family ribonuclease</fullName>
    </submittedName>
</protein>
<dbReference type="InterPro" id="IPR004659">
    <property type="entry name" value="RNase_E/G"/>
</dbReference>
<evidence type="ECO:0000256" key="1">
    <source>
        <dbReference type="ARBA" id="ARBA00001946"/>
    </source>
</evidence>
<sequence>MASENDPTTPQAAEAPTLPVDTAPSAGDDASSAGGATKKSTRKRATKKKAVAASAEEGAADDATPAAKTPRKRAAKKKADAPVEAPAAAEATTDTDDDAPPVAPRRPAKKGGRKTAKAAVAPAPAEEAPAPAEDETPEEEESEETAEQPASGPAFGLLFQAPETTVAPRRRRATSPAQAPAEVPATPEPAAEPAVEETAEDAPAEATVPDAPEAEPAEGDGGSRRRRRGGRGRRGRGKGEDEQGGAEGSDGDAADDSGDQQPTGGRRGGRAAENDEDSDGESASSRRRRRRRRSGSGAAEGDDPPGTVTKVREPRSERDEPTAVKGSTRLEAKKQRRREGREAGRRRTIITEAEFLARRESVERSMVVRGRDGRTQIGVLEDGVLVEHYVSRETTASMAGNVYLGRVQNVLPSMEAAFVDIGKGRNAVLYAGEVNWDAAGLEVNQAKRIENALKSGDTVLVQVTKDPIGHKGARLTSQISLPGRYVVYVPEGSMTGISRKLPDTERARLKAILKEVVPDGAGVIVRTAAEGASEAELKADVERLTKQWERIVKKADSAKAKKSGSGGAPALLHGEPDLTIRVIRDVFTEDFASLVVSGEKAWGEVSEYVEDVAPDLAARVTKWTSEDDVFAAHRIDEQISKAMDRKVWLPSGGSLVIDRTEAMTVVDVNTGKFVGSGGNLEETVTKNNLEAAEEIVRQLRLRDIGGIIVIDFIDMVLESNRDLVVRRLLECLGRDRTKHQVAEVTSLGLVQMTRKRVGSGLIEVFSEPCEHCGGRGIVVQSEPVERGGGSGSGDGGGSSRSGRGRGRGSSGGSAGSGGSSAAADEAPKGGGNGPSAAQIAAAAHAAALKHSESPEVAEEVAAEVVAEVAPGEPVEPVEPVAVAPTVPEPVEEPVAAPPVAAEPEPAEEPAPARRSRRKRGRVVAPAGPPSSTATSSAPAEPTTGE</sequence>
<dbReference type="Proteomes" id="UP001430172">
    <property type="component" value="Unassembled WGS sequence"/>
</dbReference>
<dbReference type="InterPro" id="IPR019307">
    <property type="entry name" value="RNA-bd_AU-1/RNase_E/G"/>
</dbReference>
<feature type="compositionally biased region" description="Acidic residues" evidence="6">
    <location>
        <begin position="132"/>
        <end position="146"/>
    </location>
</feature>
<comment type="cofactor">
    <cofactor evidence="1">
        <name>Mg(2+)</name>
        <dbReference type="ChEBI" id="CHEBI:18420"/>
    </cofactor>
</comment>
<feature type="region of interest" description="Disordered" evidence="6">
    <location>
        <begin position="1"/>
        <end position="345"/>
    </location>
</feature>
<dbReference type="RefSeq" id="WP_204130812.1">
    <property type="nucleotide sequence ID" value="NZ_JAFDVD010000008.1"/>
</dbReference>
<gene>
    <name evidence="8" type="ORF">JQN70_08100</name>
</gene>
<feature type="compositionally biased region" description="Basic and acidic residues" evidence="6">
    <location>
        <begin position="310"/>
        <end position="345"/>
    </location>
</feature>
<dbReference type="PANTHER" id="PTHR30001:SF0">
    <property type="entry name" value="RIBONUCLEASE G"/>
    <property type="match status" value="1"/>
</dbReference>
<feature type="compositionally biased region" description="Gly residues" evidence="6">
    <location>
        <begin position="786"/>
        <end position="799"/>
    </location>
</feature>
<dbReference type="InterPro" id="IPR003029">
    <property type="entry name" value="S1_domain"/>
</dbReference>
<feature type="compositionally biased region" description="Low complexity" evidence="6">
    <location>
        <begin position="176"/>
        <end position="193"/>
    </location>
</feature>
<dbReference type="CDD" id="cd04453">
    <property type="entry name" value="S1_RNase_E"/>
    <property type="match status" value="1"/>
</dbReference>
<feature type="compositionally biased region" description="Polar residues" evidence="6">
    <location>
        <begin position="1"/>
        <end position="11"/>
    </location>
</feature>
<feature type="region of interest" description="Disordered" evidence="6">
    <location>
        <begin position="869"/>
        <end position="945"/>
    </location>
</feature>
<proteinExistence type="predicted"/>
<feature type="compositionally biased region" description="Basic residues" evidence="6">
    <location>
        <begin position="285"/>
        <end position="294"/>
    </location>
</feature>
<comment type="caution">
    <text evidence="8">The sequence shown here is derived from an EMBL/GenBank/DDBJ whole genome shotgun (WGS) entry which is preliminary data.</text>
</comment>
<evidence type="ECO:0000256" key="3">
    <source>
        <dbReference type="ARBA" id="ARBA00022801"/>
    </source>
</evidence>
<feature type="compositionally biased region" description="Low complexity" evidence="6">
    <location>
        <begin position="21"/>
        <end position="38"/>
    </location>
</feature>
<feature type="compositionally biased region" description="Basic residues" evidence="6">
    <location>
        <begin position="224"/>
        <end position="236"/>
    </location>
</feature>
<feature type="compositionally biased region" description="Acidic residues" evidence="6">
    <location>
        <begin position="249"/>
        <end position="258"/>
    </location>
</feature>
<keyword evidence="9" id="KW-1185">Reference proteome</keyword>
<evidence type="ECO:0000256" key="6">
    <source>
        <dbReference type="SAM" id="MobiDB-lite"/>
    </source>
</evidence>